<reference evidence="1 2" key="1">
    <citation type="journal article" date="2023" name="IMA Fungus">
        <title>Comparative genomic study of the Penicillium genus elucidates a diverse pangenome and 15 lateral gene transfer events.</title>
        <authorList>
            <person name="Petersen C."/>
            <person name="Sorensen T."/>
            <person name="Nielsen M.R."/>
            <person name="Sondergaard T.E."/>
            <person name="Sorensen J.L."/>
            <person name="Fitzpatrick D.A."/>
            <person name="Frisvad J.C."/>
            <person name="Nielsen K.L."/>
        </authorList>
    </citation>
    <scope>NUCLEOTIDE SEQUENCE [LARGE SCALE GENOMIC DNA]</scope>
    <source>
        <strain evidence="1 2">IBT 29057</strain>
    </source>
</reference>
<dbReference type="AlphaFoldDB" id="A0AAD6E4Y2"/>
<proteinExistence type="predicted"/>
<accession>A0AAD6E4Y2</accession>
<keyword evidence="2" id="KW-1185">Reference proteome</keyword>
<comment type="caution">
    <text evidence="1">The sequence shown here is derived from an EMBL/GenBank/DDBJ whole genome shotgun (WGS) entry which is preliminary data.</text>
</comment>
<evidence type="ECO:0000313" key="1">
    <source>
        <dbReference type="EMBL" id="KAJ5600845.1"/>
    </source>
</evidence>
<sequence length="261" mass="30036">MLVIQDRIWDARDMITAVVKSDRPVNIWQWIFNADIYSRDAVAQLFLDWSMQVYDSSTYLAILDILVSVARGLGSLLPNEQDLQAAELNLSEGEYPRTVKSRSYMHWVLAEEDFHRMKLPREDSLKDKGFPGLKILRGALPIYVPIKNENPTWRIVYGRAKKQPVALLESTLQAARELGDYAIEVWCIEQIISCSPEPPVERFTQLSHVQKTLMGDIFGYQRTCMSKFLLAETDQARGELLDELETIRAQRRTSFSYSLSD</sequence>
<gene>
    <name evidence="1" type="ORF">N7450_001912</name>
</gene>
<name>A0AAD6E4Y2_9EURO</name>
<protein>
    <submittedName>
        <fullName evidence="1">Uncharacterized protein</fullName>
    </submittedName>
</protein>
<evidence type="ECO:0000313" key="2">
    <source>
        <dbReference type="Proteomes" id="UP001216150"/>
    </source>
</evidence>
<dbReference type="Proteomes" id="UP001216150">
    <property type="component" value="Unassembled WGS sequence"/>
</dbReference>
<dbReference type="EMBL" id="JAQJAC010000001">
    <property type="protein sequence ID" value="KAJ5600845.1"/>
    <property type="molecule type" value="Genomic_DNA"/>
</dbReference>
<organism evidence="1 2">
    <name type="scientific">Penicillium hetheringtonii</name>
    <dbReference type="NCBI Taxonomy" id="911720"/>
    <lineage>
        <taxon>Eukaryota</taxon>
        <taxon>Fungi</taxon>
        <taxon>Dikarya</taxon>
        <taxon>Ascomycota</taxon>
        <taxon>Pezizomycotina</taxon>
        <taxon>Eurotiomycetes</taxon>
        <taxon>Eurotiomycetidae</taxon>
        <taxon>Eurotiales</taxon>
        <taxon>Aspergillaceae</taxon>
        <taxon>Penicillium</taxon>
    </lineage>
</organism>